<reference evidence="5" key="1">
    <citation type="submission" date="2020-01" db="EMBL/GenBank/DDBJ databases">
        <title>Draft genome sequence of the Termite Coptotermes fromosanus.</title>
        <authorList>
            <person name="Itakura S."/>
            <person name="Yosikawa Y."/>
            <person name="Umezawa K."/>
        </authorList>
    </citation>
    <scope>NUCLEOTIDE SEQUENCE [LARGE SCALE GENOMIC DNA]</scope>
</reference>
<dbReference type="InterPro" id="IPR050185">
    <property type="entry name" value="Ub_carboxyl-term_hydrolase"/>
</dbReference>
<organism evidence="4 5">
    <name type="scientific">Coptotermes formosanus</name>
    <name type="common">Formosan subterranean termite</name>
    <dbReference type="NCBI Taxonomy" id="36987"/>
    <lineage>
        <taxon>Eukaryota</taxon>
        <taxon>Metazoa</taxon>
        <taxon>Ecdysozoa</taxon>
        <taxon>Arthropoda</taxon>
        <taxon>Hexapoda</taxon>
        <taxon>Insecta</taxon>
        <taxon>Pterygota</taxon>
        <taxon>Neoptera</taxon>
        <taxon>Polyneoptera</taxon>
        <taxon>Dictyoptera</taxon>
        <taxon>Blattodea</taxon>
        <taxon>Blattoidea</taxon>
        <taxon>Termitoidae</taxon>
        <taxon>Rhinotermitidae</taxon>
        <taxon>Coptotermes</taxon>
    </lineage>
</organism>
<dbReference type="SUPFAM" id="SSF54001">
    <property type="entry name" value="Cysteine proteinases"/>
    <property type="match status" value="1"/>
</dbReference>
<dbReference type="AlphaFoldDB" id="A0A6L2PB12"/>
<dbReference type="OrthoDB" id="292964at2759"/>
<dbReference type="EMBL" id="BLKM01006607">
    <property type="protein sequence ID" value="GFG28342.1"/>
    <property type="molecule type" value="Genomic_DNA"/>
</dbReference>
<dbReference type="EC" id="3.4.19.12" evidence="2"/>
<evidence type="ECO:0000256" key="2">
    <source>
        <dbReference type="ARBA" id="ARBA00012759"/>
    </source>
</evidence>
<dbReference type="PROSITE" id="PS00973">
    <property type="entry name" value="USP_2"/>
    <property type="match status" value="1"/>
</dbReference>
<keyword evidence="5" id="KW-1185">Reference proteome</keyword>
<evidence type="ECO:0000313" key="5">
    <source>
        <dbReference type="Proteomes" id="UP000502823"/>
    </source>
</evidence>
<comment type="caution">
    <text evidence="4">The sequence shown here is derived from an EMBL/GenBank/DDBJ whole genome shotgun (WGS) entry which is preliminary data.</text>
</comment>
<dbReference type="Gene3D" id="3.90.70.10">
    <property type="entry name" value="Cysteine proteinases"/>
    <property type="match status" value="1"/>
</dbReference>
<sequence>MDVRPFTPVPDQRYLAYNLYGVSNHYGTMEGGHYTAYCKNTTYNKWYKFDDHEVSEISVNDVRSGAAYILFYAAVEYKVPGRNS</sequence>
<feature type="domain" description="USP" evidence="3">
    <location>
        <begin position="1"/>
        <end position="75"/>
    </location>
</feature>
<comment type="catalytic activity">
    <reaction evidence="1">
        <text>Thiol-dependent hydrolysis of ester, thioester, amide, peptide and isopeptide bonds formed by the C-terminal Gly of ubiquitin (a 76-residue protein attached to proteins as an intracellular targeting signal).</text>
        <dbReference type="EC" id="3.4.19.12"/>
    </reaction>
</comment>
<accession>A0A6L2PB12</accession>
<evidence type="ECO:0000259" key="3">
    <source>
        <dbReference type="PROSITE" id="PS50235"/>
    </source>
</evidence>
<dbReference type="PROSITE" id="PS50235">
    <property type="entry name" value="USP_3"/>
    <property type="match status" value="1"/>
</dbReference>
<dbReference type="PANTHER" id="PTHR21646:SF46">
    <property type="entry name" value="UBIQUITIN CARBOXYL-TERMINAL HYDROLASE"/>
    <property type="match status" value="1"/>
</dbReference>
<evidence type="ECO:0000313" key="4">
    <source>
        <dbReference type="EMBL" id="GFG28342.1"/>
    </source>
</evidence>
<dbReference type="InterPro" id="IPR018200">
    <property type="entry name" value="USP_CS"/>
</dbReference>
<dbReference type="InParanoid" id="A0A6L2PB12"/>
<proteinExistence type="predicted"/>
<dbReference type="InterPro" id="IPR038765">
    <property type="entry name" value="Papain-like_cys_pep_sf"/>
</dbReference>
<dbReference type="Proteomes" id="UP000502823">
    <property type="component" value="Unassembled WGS sequence"/>
</dbReference>
<dbReference type="GO" id="GO:0016579">
    <property type="term" value="P:protein deubiquitination"/>
    <property type="evidence" value="ECO:0007669"/>
    <property type="project" value="InterPro"/>
</dbReference>
<gene>
    <name evidence="4" type="ORF">Cfor_09091</name>
</gene>
<protein>
    <recommendedName>
        <fullName evidence="2">ubiquitinyl hydrolase 1</fullName>
        <ecNumber evidence="2">3.4.19.12</ecNumber>
    </recommendedName>
</protein>
<dbReference type="PANTHER" id="PTHR21646">
    <property type="entry name" value="UBIQUITIN CARBOXYL-TERMINAL HYDROLASE"/>
    <property type="match status" value="1"/>
</dbReference>
<dbReference type="InterPro" id="IPR001394">
    <property type="entry name" value="Peptidase_C19_UCH"/>
</dbReference>
<dbReference type="GO" id="GO:0004843">
    <property type="term" value="F:cysteine-type deubiquitinase activity"/>
    <property type="evidence" value="ECO:0007669"/>
    <property type="project" value="UniProtKB-EC"/>
</dbReference>
<dbReference type="Pfam" id="PF00443">
    <property type="entry name" value="UCH"/>
    <property type="match status" value="1"/>
</dbReference>
<dbReference type="InterPro" id="IPR028889">
    <property type="entry name" value="USP"/>
</dbReference>
<evidence type="ECO:0000256" key="1">
    <source>
        <dbReference type="ARBA" id="ARBA00000707"/>
    </source>
</evidence>
<name>A0A6L2PB12_COPFO</name>